<dbReference type="PANTHER" id="PTHR42789">
    <property type="entry name" value="D-ISOMER SPECIFIC 2-HYDROXYACID DEHYDROGENASE FAMILY PROTEIN (AFU_ORTHOLOGUE AFUA_6G10090)"/>
    <property type="match status" value="1"/>
</dbReference>
<accession>A0A2T2WL24</accession>
<comment type="caution">
    <text evidence="7">The sequence shown here is derived from an EMBL/GenBank/DDBJ whole genome shotgun (WGS) entry which is preliminary data.</text>
</comment>
<dbReference type="InterPro" id="IPR006140">
    <property type="entry name" value="D-isomer_DH_NAD-bd"/>
</dbReference>
<protein>
    <submittedName>
        <fullName evidence="7">D-glycerate dehydrogenase</fullName>
    </submittedName>
</protein>
<feature type="domain" description="D-isomer specific 2-hydroxyacid dehydrogenase catalytic" evidence="5">
    <location>
        <begin position="6"/>
        <end position="318"/>
    </location>
</feature>
<dbReference type="CDD" id="cd05301">
    <property type="entry name" value="GDH"/>
    <property type="match status" value="1"/>
</dbReference>
<dbReference type="Pfam" id="PF00389">
    <property type="entry name" value="2-Hacid_dh"/>
    <property type="match status" value="1"/>
</dbReference>
<name>A0A2T2WL24_9FIRM</name>
<reference evidence="7 8" key="1">
    <citation type="journal article" date="2014" name="BMC Genomics">
        <title>Comparison of environmental and isolate Sulfobacillus genomes reveals diverse carbon, sulfur, nitrogen, and hydrogen metabolisms.</title>
        <authorList>
            <person name="Justice N.B."/>
            <person name="Norman A."/>
            <person name="Brown C.T."/>
            <person name="Singh A."/>
            <person name="Thomas B.C."/>
            <person name="Banfield J.F."/>
        </authorList>
    </citation>
    <scope>NUCLEOTIDE SEQUENCE [LARGE SCALE GENOMIC DNA]</scope>
    <source>
        <strain evidence="7">AMDSBA3</strain>
    </source>
</reference>
<dbReference type="InterPro" id="IPR006139">
    <property type="entry name" value="D-isomer_2_OHA_DH_cat_dom"/>
</dbReference>
<dbReference type="InterPro" id="IPR050857">
    <property type="entry name" value="D-2-hydroxyacid_DH"/>
</dbReference>
<dbReference type="GO" id="GO:0016616">
    <property type="term" value="F:oxidoreductase activity, acting on the CH-OH group of donors, NAD or NADP as acceptor"/>
    <property type="evidence" value="ECO:0007669"/>
    <property type="project" value="InterPro"/>
</dbReference>
<dbReference type="Proteomes" id="UP000241848">
    <property type="component" value="Unassembled WGS sequence"/>
</dbReference>
<dbReference type="InterPro" id="IPR036291">
    <property type="entry name" value="NAD(P)-bd_dom_sf"/>
</dbReference>
<dbReference type="PANTHER" id="PTHR42789:SF1">
    <property type="entry name" value="D-ISOMER SPECIFIC 2-HYDROXYACID DEHYDROGENASE FAMILY PROTEIN (AFU_ORTHOLOGUE AFUA_6G10090)"/>
    <property type="match status" value="1"/>
</dbReference>
<dbReference type="InterPro" id="IPR029753">
    <property type="entry name" value="D-isomer_DH_CS"/>
</dbReference>
<evidence type="ECO:0000313" key="7">
    <source>
        <dbReference type="EMBL" id="PSR22949.1"/>
    </source>
</evidence>
<gene>
    <name evidence="7" type="ORF">C7B45_04830</name>
</gene>
<keyword evidence="2 4" id="KW-0560">Oxidoreductase</keyword>
<dbReference type="FunFam" id="3.40.50.720:FF:000203">
    <property type="entry name" value="D-3-phosphoglycerate dehydrogenase (SerA)"/>
    <property type="match status" value="1"/>
</dbReference>
<dbReference type="AlphaFoldDB" id="A0A2T2WL24"/>
<evidence type="ECO:0000256" key="1">
    <source>
        <dbReference type="ARBA" id="ARBA00005854"/>
    </source>
</evidence>
<sequence length="326" mass="35551">MQKPLIVVTRRIHFEALQKLNELGDLKIWEGDGPIDPITFAAWLKTADACLTMLTDRVDELALSQAPHLKIVSNMAVGYDNFDLKAATARHIMMTNTPDVLTEATAELTWALILALMRNIVPARDDLLAGKWTTWRPDGFLGTEVSGKTLGIVGLGRIGRAVARRAFAFNMPVIAWARDGRATIEERIPRAARSQFLARADVVTLHVPLTPQTYHLVDKDWLKAMKPSAFLINTARGGVVDEIALKSALDRNELAGAALDVFAQEPVDARHPLASHPRVLATPHIGSATNETRKAMALRAVANIRAALSGHVPPDLLNPDSLLSNG</sequence>
<dbReference type="Gene3D" id="3.40.50.720">
    <property type="entry name" value="NAD(P)-binding Rossmann-like Domain"/>
    <property type="match status" value="2"/>
</dbReference>
<feature type="domain" description="D-isomer specific 2-hydroxyacid dehydrogenase NAD-binding" evidence="6">
    <location>
        <begin position="111"/>
        <end position="286"/>
    </location>
</feature>
<evidence type="ECO:0000256" key="3">
    <source>
        <dbReference type="ARBA" id="ARBA00023027"/>
    </source>
</evidence>
<evidence type="ECO:0000259" key="5">
    <source>
        <dbReference type="Pfam" id="PF00389"/>
    </source>
</evidence>
<evidence type="ECO:0000313" key="8">
    <source>
        <dbReference type="Proteomes" id="UP000241848"/>
    </source>
</evidence>
<proteinExistence type="inferred from homology"/>
<dbReference type="GO" id="GO:0051287">
    <property type="term" value="F:NAD binding"/>
    <property type="evidence" value="ECO:0007669"/>
    <property type="project" value="InterPro"/>
</dbReference>
<comment type="similarity">
    <text evidence="1 4">Belongs to the D-isomer specific 2-hydroxyacid dehydrogenase family.</text>
</comment>
<dbReference type="PROSITE" id="PS00671">
    <property type="entry name" value="D_2_HYDROXYACID_DH_3"/>
    <property type="match status" value="1"/>
</dbReference>
<dbReference type="PROSITE" id="PS00670">
    <property type="entry name" value="D_2_HYDROXYACID_DH_2"/>
    <property type="match status" value="1"/>
</dbReference>
<dbReference type="SUPFAM" id="SSF51735">
    <property type="entry name" value="NAD(P)-binding Rossmann-fold domains"/>
    <property type="match status" value="1"/>
</dbReference>
<evidence type="ECO:0000256" key="4">
    <source>
        <dbReference type="RuleBase" id="RU003719"/>
    </source>
</evidence>
<dbReference type="EMBL" id="PXYV01000010">
    <property type="protein sequence ID" value="PSR22949.1"/>
    <property type="molecule type" value="Genomic_DNA"/>
</dbReference>
<dbReference type="SUPFAM" id="SSF52283">
    <property type="entry name" value="Formate/glycerate dehydrogenase catalytic domain-like"/>
    <property type="match status" value="1"/>
</dbReference>
<keyword evidence="3" id="KW-0520">NAD</keyword>
<dbReference type="Pfam" id="PF02826">
    <property type="entry name" value="2-Hacid_dh_C"/>
    <property type="match status" value="1"/>
</dbReference>
<evidence type="ECO:0000259" key="6">
    <source>
        <dbReference type="Pfam" id="PF02826"/>
    </source>
</evidence>
<organism evidence="7 8">
    <name type="scientific">Sulfobacillus acidophilus</name>
    <dbReference type="NCBI Taxonomy" id="53633"/>
    <lineage>
        <taxon>Bacteria</taxon>
        <taxon>Bacillati</taxon>
        <taxon>Bacillota</taxon>
        <taxon>Clostridia</taxon>
        <taxon>Eubacteriales</taxon>
        <taxon>Clostridiales Family XVII. Incertae Sedis</taxon>
        <taxon>Sulfobacillus</taxon>
    </lineage>
</organism>
<evidence type="ECO:0000256" key="2">
    <source>
        <dbReference type="ARBA" id="ARBA00023002"/>
    </source>
</evidence>